<evidence type="ECO:0000313" key="8">
    <source>
        <dbReference type="EMBL" id="CAI2377540.1"/>
    </source>
</evidence>
<feature type="transmembrane region" description="Helical" evidence="7">
    <location>
        <begin position="107"/>
        <end position="126"/>
    </location>
</feature>
<evidence type="ECO:0000256" key="4">
    <source>
        <dbReference type="ARBA" id="ARBA00022737"/>
    </source>
</evidence>
<evidence type="ECO:0000256" key="1">
    <source>
        <dbReference type="ARBA" id="ARBA00004127"/>
    </source>
</evidence>
<dbReference type="Gene3D" id="1.20.1280.290">
    <property type="match status" value="2"/>
</dbReference>
<evidence type="ECO:0000313" key="9">
    <source>
        <dbReference type="Proteomes" id="UP001295684"/>
    </source>
</evidence>
<name>A0AAD2D2B7_EUPCR</name>
<evidence type="ECO:0000256" key="5">
    <source>
        <dbReference type="ARBA" id="ARBA00022989"/>
    </source>
</evidence>
<dbReference type="AlphaFoldDB" id="A0AAD2D2B7"/>
<evidence type="ECO:0000256" key="2">
    <source>
        <dbReference type="ARBA" id="ARBA00022448"/>
    </source>
</evidence>
<comment type="subcellular location">
    <subcellularLocation>
        <location evidence="1">Endomembrane system</location>
        <topology evidence="1">Multi-pass membrane protein</topology>
    </subcellularLocation>
</comment>
<dbReference type="GO" id="GO:0012505">
    <property type="term" value="C:endomembrane system"/>
    <property type="evidence" value="ECO:0007669"/>
    <property type="project" value="UniProtKB-SubCell"/>
</dbReference>
<feature type="transmembrane region" description="Helical" evidence="7">
    <location>
        <begin position="6"/>
        <end position="25"/>
    </location>
</feature>
<evidence type="ECO:0008006" key="10">
    <source>
        <dbReference type="Google" id="ProtNLM"/>
    </source>
</evidence>
<protein>
    <recommendedName>
        <fullName evidence="10">Cystinosin-like protein</fullName>
    </recommendedName>
</protein>
<dbReference type="Proteomes" id="UP001295684">
    <property type="component" value="Unassembled WGS sequence"/>
</dbReference>
<dbReference type="GO" id="GO:0015184">
    <property type="term" value="F:L-cystine transmembrane transporter activity"/>
    <property type="evidence" value="ECO:0007669"/>
    <property type="project" value="TreeGrafter"/>
</dbReference>
<dbReference type="PANTHER" id="PTHR13131">
    <property type="entry name" value="CYSTINOSIN"/>
    <property type="match status" value="1"/>
</dbReference>
<evidence type="ECO:0000256" key="7">
    <source>
        <dbReference type="SAM" id="Phobius"/>
    </source>
</evidence>
<dbReference type="GO" id="GO:0005774">
    <property type="term" value="C:vacuolar membrane"/>
    <property type="evidence" value="ECO:0007669"/>
    <property type="project" value="TreeGrafter"/>
</dbReference>
<reference evidence="8" key="1">
    <citation type="submission" date="2023-07" db="EMBL/GenBank/DDBJ databases">
        <authorList>
            <consortium name="AG Swart"/>
            <person name="Singh M."/>
            <person name="Singh A."/>
            <person name="Seah K."/>
            <person name="Emmerich C."/>
        </authorList>
    </citation>
    <scope>NUCLEOTIDE SEQUENCE</scope>
    <source>
        <strain evidence="8">DP1</strain>
    </source>
</reference>
<keyword evidence="9" id="KW-1185">Reference proteome</keyword>
<proteinExistence type="predicted"/>
<organism evidence="8 9">
    <name type="scientific">Euplotes crassus</name>
    <dbReference type="NCBI Taxonomy" id="5936"/>
    <lineage>
        <taxon>Eukaryota</taxon>
        <taxon>Sar</taxon>
        <taxon>Alveolata</taxon>
        <taxon>Ciliophora</taxon>
        <taxon>Intramacronucleata</taxon>
        <taxon>Spirotrichea</taxon>
        <taxon>Hypotrichia</taxon>
        <taxon>Euplotida</taxon>
        <taxon>Euplotidae</taxon>
        <taxon>Moneuplotes</taxon>
    </lineage>
</organism>
<keyword evidence="2" id="KW-0813">Transport</keyword>
<dbReference type="EMBL" id="CAMPGE010019190">
    <property type="protein sequence ID" value="CAI2377540.1"/>
    <property type="molecule type" value="Genomic_DNA"/>
</dbReference>
<feature type="transmembrane region" description="Helical" evidence="7">
    <location>
        <begin position="37"/>
        <end position="58"/>
    </location>
</feature>
<dbReference type="PANTHER" id="PTHR13131:SF5">
    <property type="entry name" value="CYSTINOSIN"/>
    <property type="match status" value="1"/>
</dbReference>
<keyword evidence="3 7" id="KW-0812">Transmembrane</keyword>
<keyword evidence="5 7" id="KW-1133">Transmembrane helix</keyword>
<gene>
    <name evidence="8" type="ORF">ECRASSUSDP1_LOCUS18928</name>
</gene>
<dbReference type="Pfam" id="PF04193">
    <property type="entry name" value="PQ-loop"/>
    <property type="match status" value="2"/>
</dbReference>
<evidence type="ECO:0000256" key="3">
    <source>
        <dbReference type="ARBA" id="ARBA00022692"/>
    </source>
</evidence>
<dbReference type="InterPro" id="IPR005282">
    <property type="entry name" value="LC_transporter"/>
</dbReference>
<keyword evidence="4" id="KW-0677">Repeat</keyword>
<keyword evidence="6 7" id="KW-0472">Membrane</keyword>
<dbReference type="InterPro" id="IPR006603">
    <property type="entry name" value="PQ-loop_rpt"/>
</dbReference>
<sequence>MSQFLSILSDIVGWTYFITWSMSFYPIAWTNFRTKKAVGLSIDYAFVNIYSNILNGVYNYTGFIFPDIGTNHVPVQDLVYSTHAIMLCTVYYVQAKIYPNGNQKMSIITFFIIGVTFLLVIILFILELNHIGTSKYWNTAMLCGYLKDVITVCKYTPQVYRNWKRKCTKGWNIWSVIFDFSGGVFSYLQIAIDGKFSCC</sequence>
<accession>A0AAD2D2B7</accession>
<dbReference type="SMART" id="SM00679">
    <property type="entry name" value="CTNS"/>
    <property type="match status" value="2"/>
</dbReference>
<comment type="caution">
    <text evidence="8">The sequence shown here is derived from an EMBL/GenBank/DDBJ whole genome shotgun (WGS) entry which is preliminary data.</text>
</comment>
<evidence type="ECO:0000256" key="6">
    <source>
        <dbReference type="ARBA" id="ARBA00023136"/>
    </source>
</evidence>